<dbReference type="InterPro" id="IPR011344">
    <property type="entry name" value="ssDNA-bd"/>
</dbReference>
<dbReference type="PANTHER" id="PTHR10302:SF27">
    <property type="entry name" value="SINGLE-STRANDED DNA-BINDING PROTEIN"/>
    <property type="match status" value="1"/>
</dbReference>
<dbReference type="GO" id="GO:0009295">
    <property type="term" value="C:nucleoid"/>
    <property type="evidence" value="ECO:0007669"/>
    <property type="project" value="TreeGrafter"/>
</dbReference>
<evidence type="ECO:0000313" key="5">
    <source>
        <dbReference type="Proteomes" id="UP000027986"/>
    </source>
</evidence>
<dbReference type="eggNOG" id="COG0629">
    <property type="taxonomic scope" value="Bacteria"/>
</dbReference>
<proteinExistence type="predicted"/>
<keyword evidence="5" id="KW-1185">Reference proteome</keyword>
<dbReference type="RefSeq" id="WP_051805752.1">
    <property type="nucleotide sequence ID" value="NZ_CP008889.1"/>
</dbReference>
<dbReference type="GO" id="GO:0006260">
    <property type="term" value="P:DNA replication"/>
    <property type="evidence" value="ECO:0007669"/>
    <property type="project" value="InterPro"/>
</dbReference>
<dbReference type="InterPro" id="IPR012340">
    <property type="entry name" value="NA-bd_OB-fold"/>
</dbReference>
<evidence type="ECO:0000256" key="3">
    <source>
        <dbReference type="RuleBase" id="RU000524"/>
    </source>
</evidence>
<dbReference type="PANTHER" id="PTHR10302">
    <property type="entry name" value="SINGLE-STRANDED DNA-BINDING PROTEIN"/>
    <property type="match status" value="1"/>
</dbReference>
<protein>
    <recommendedName>
        <fullName evidence="3">Single-stranded DNA-binding protein</fullName>
    </recommendedName>
</protein>
<accession>A0A075JK41</accession>
<dbReference type="KEGG" id="dni:HX89_05280"/>
<evidence type="ECO:0000256" key="1">
    <source>
        <dbReference type="ARBA" id="ARBA00023125"/>
    </source>
</evidence>
<dbReference type="InterPro" id="IPR000424">
    <property type="entry name" value="Primosome_PriB/ssb"/>
</dbReference>
<gene>
    <name evidence="4" type="ORF">HX89_05280</name>
</gene>
<dbReference type="HOGENOM" id="CLU_078758_1_4_11"/>
<dbReference type="EMBL" id="CP008889">
    <property type="protein sequence ID" value="AIF40453.1"/>
    <property type="molecule type" value="Genomic_DNA"/>
</dbReference>
<sequence length="168" mass="18495">MNEVAIDISGTVVTDPVLRQTKTGDAFLAFRMAVNERRWNAQENTWSDGASQFFSVTAFRTLAGNAYHSLAKGQHVMVSGRLRLSQYVAQDGSQRMSVQIDAHDIGASHKFGQTSFTKCSDPVIPSSDRLVDDIVTEVTRTVENEQFGRIEPASDEEATEGRRALVDA</sequence>
<dbReference type="Gene3D" id="2.40.50.140">
    <property type="entry name" value="Nucleic acid-binding proteins"/>
    <property type="match status" value="1"/>
</dbReference>
<evidence type="ECO:0000313" key="4">
    <source>
        <dbReference type="EMBL" id="AIF40453.1"/>
    </source>
</evidence>
<dbReference type="PROSITE" id="PS50935">
    <property type="entry name" value="SSB"/>
    <property type="match status" value="1"/>
</dbReference>
<evidence type="ECO:0000256" key="2">
    <source>
        <dbReference type="PROSITE-ProRule" id="PRU00252"/>
    </source>
</evidence>
<keyword evidence="1 2" id="KW-0238">DNA-binding</keyword>
<organism evidence="4 5">
    <name type="scientific">Dermacoccus nishinomiyaensis</name>
    <dbReference type="NCBI Taxonomy" id="1274"/>
    <lineage>
        <taxon>Bacteria</taxon>
        <taxon>Bacillati</taxon>
        <taxon>Actinomycetota</taxon>
        <taxon>Actinomycetes</taxon>
        <taxon>Micrococcales</taxon>
        <taxon>Dermacoccaceae</taxon>
        <taxon>Dermacoccus</taxon>
    </lineage>
</organism>
<dbReference type="GeneID" id="41840597"/>
<dbReference type="CDD" id="cd04496">
    <property type="entry name" value="SSB_OBF"/>
    <property type="match status" value="1"/>
</dbReference>
<dbReference type="NCBIfam" id="TIGR00621">
    <property type="entry name" value="ssb"/>
    <property type="match status" value="1"/>
</dbReference>
<dbReference type="AlphaFoldDB" id="A0A075JK41"/>
<dbReference type="OrthoDB" id="4427276at2"/>
<reference evidence="4 5" key="1">
    <citation type="submission" date="2014-07" db="EMBL/GenBank/DDBJ databases">
        <title>Genome Sequencing of Dermacoccus nishinomiyaensis.</title>
        <authorList>
            <person name="Hong K.W."/>
            <person name="Chan K.G."/>
        </authorList>
    </citation>
    <scope>NUCLEOTIDE SEQUENCE [LARGE SCALE GENOMIC DNA]</scope>
    <source>
        <strain evidence="4 5">M25</strain>
    </source>
</reference>
<name>A0A075JK41_9MICO</name>
<dbReference type="SUPFAM" id="SSF50249">
    <property type="entry name" value="Nucleic acid-binding proteins"/>
    <property type="match status" value="1"/>
</dbReference>
<dbReference type="GO" id="GO:0003697">
    <property type="term" value="F:single-stranded DNA binding"/>
    <property type="evidence" value="ECO:0007669"/>
    <property type="project" value="InterPro"/>
</dbReference>
<dbReference type="Pfam" id="PF00436">
    <property type="entry name" value="SSB"/>
    <property type="match status" value="1"/>
</dbReference>
<dbReference type="Proteomes" id="UP000027986">
    <property type="component" value="Chromosome"/>
</dbReference>